<dbReference type="InterPro" id="IPR002942">
    <property type="entry name" value="S4_RNA-bd"/>
</dbReference>
<comment type="similarity">
    <text evidence="1">Belongs to the universal ribosomal protein uS4 family.</text>
</comment>
<dbReference type="Gene3D" id="3.10.290.10">
    <property type="entry name" value="RNA-binding S4 domain"/>
    <property type="match status" value="1"/>
</dbReference>
<dbReference type="GO" id="GO:0003735">
    <property type="term" value="F:structural constituent of ribosome"/>
    <property type="evidence" value="ECO:0007669"/>
    <property type="project" value="TreeGrafter"/>
</dbReference>
<dbReference type="AlphaFoldDB" id="A0A284R0V7"/>
<dbReference type="SUPFAM" id="SSF55174">
    <property type="entry name" value="Alpha-L RNA-binding motif"/>
    <property type="match status" value="1"/>
</dbReference>
<evidence type="ECO:0000256" key="2">
    <source>
        <dbReference type="ARBA" id="ARBA00022730"/>
    </source>
</evidence>
<dbReference type="STRING" id="47428.A0A284R0V7"/>
<evidence type="ECO:0000256" key="5">
    <source>
        <dbReference type="ARBA" id="ARBA00023274"/>
    </source>
</evidence>
<feature type="compositionally biased region" description="Low complexity" evidence="7">
    <location>
        <begin position="520"/>
        <end position="531"/>
    </location>
</feature>
<dbReference type="InterPro" id="IPR018079">
    <property type="entry name" value="Ribosomal_uS4_CS"/>
</dbReference>
<keyword evidence="2 6" id="KW-0699">rRNA-binding</keyword>
<dbReference type="PANTHER" id="PTHR11831:SF4">
    <property type="entry name" value="SMALL RIBOSOMAL SUBUNIT PROTEIN US4M"/>
    <property type="match status" value="1"/>
</dbReference>
<evidence type="ECO:0000256" key="7">
    <source>
        <dbReference type="SAM" id="MobiDB-lite"/>
    </source>
</evidence>
<evidence type="ECO:0000313" key="10">
    <source>
        <dbReference type="Proteomes" id="UP000219338"/>
    </source>
</evidence>
<feature type="domain" description="RNA-binding S4" evidence="8">
    <location>
        <begin position="133"/>
        <end position="195"/>
    </location>
</feature>
<feature type="compositionally biased region" description="Basic and acidic residues" evidence="7">
    <location>
        <begin position="572"/>
        <end position="581"/>
    </location>
</feature>
<sequence>MRDKGIFSIKRALPRMSWTPVNLYNLWARTVGPLAQKIGDMKTSNRTLFQQRWLSKALVRAYHGDYIPEKIFKRWYLLETLPNVRPRSANAGNDTAMLSAFAARRERVEKYHVAEAEKGLAPVGSLMFSPVERRIDVFIFRCCFTHSVYEARRLVIHGHVKLNGKKHSDANTRLAPGDMVSVDPDAIRFFKTPSEPVTDVNDYEKRKGDNPSLTPFYLPHYASPWLFIPAYIEPNFATCSAVYVRHPTARPGYSEIPTPYDADGDVIRFAWEWMPEDRAFDPTPLNLEAERKRLRKAAKQRAAAMSGVILTSAHCDDVLNTKIKSLVSGAIKRAMLEKEKMEPTISYRDFVEELEPGDSFTTSIIDIMVKELADRRNRTMSDRKLIAERTAKSLRALSMDYKSIRRRSVTRRPMLSEYLTSPPARVVDMDDDDEFDHLLDPMSSTIEGVRINSNLYDAYGSDSWNDGWIGSAGATTVVQHRSPTPTDVLSGSDPQTQSSPPAADARRNSMPTSLFGPMPSSHTSPSRVSSIRRPIRSRTVDFNDFTSRRRSTIRDSLRQSLGILSESPEPSHVVDSRERESAWTTTTSSARRFFPLPTRRNRTRDSPPAEIIDIIEDRSEARSAPPSGYWFPFPSPVTSRSPISSPTTEISEERTLAVPRLRRGGVRAPESILSRHASPLADLAALPSPVSLGDTADIGDRERARSSLSVPPETELIS</sequence>
<protein>
    <recommendedName>
        <fullName evidence="8">RNA-binding S4 domain-containing protein</fullName>
    </recommendedName>
</protein>
<dbReference type="SMART" id="SM00363">
    <property type="entry name" value="S4"/>
    <property type="match status" value="1"/>
</dbReference>
<dbReference type="Pfam" id="PF01479">
    <property type="entry name" value="S4"/>
    <property type="match status" value="1"/>
</dbReference>
<dbReference type="GO" id="GO:0019843">
    <property type="term" value="F:rRNA binding"/>
    <property type="evidence" value="ECO:0007669"/>
    <property type="project" value="UniProtKB-KW"/>
</dbReference>
<evidence type="ECO:0000313" key="9">
    <source>
        <dbReference type="EMBL" id="SJL02333.1"/>
    </source>
</evidence>
<dbReference type="EMBL" id="FUEG01000003">
    <property type="protein sequence ID" value="SJL02333.1"/>
    <property type="molecule type" value="Genomic_DNA"/>
</dbReference>
<accession>A0A284R0V7</accession>
<dbReference type="InterPro" id="IPR022801">
    <property type="entry name" value="Ribosomal_uS4"/>
</dbReference>
<dbReference type="PANTHER" id="PTHR11831">
    <property type="entry name" value="30S 40S RIBOSOMAL PROTEIN"/>
    <property type="match status" value="1"/>
</dbReference>
<name>A0A284R0V7_ARMOS</name>
<dbReference type="CDD" id="cd00165">
    <property type="entry name" value="S4"/>
    <property type="match status" value="1"/>
</dbReference>
<feature type="region of interest" description="Disordered" evidence="7">
    <location>
        <begin position="687"/>
        <end position="718"/>
    </location>
</feature>
<evidence type="ECO:0000256" key="6">
    <source>
        <dbReference type="PROSITE-ProRule" id="PRU00182"/>
    </source>
</evidence>
<dbReference type="GO" id="GO:0005763">
    <property type="term" value="C:mitochondrial small ribosomal subunit"/>
    <property type="evidence" value="ECO:0007669"/>
    <property type="project" value="TreeGrafter"/>
</dbReference>
<evidence type="ECO:0000259" key="8">
    <source>
        <dbReference type="SMART" id="SM00363"/>
    </source>
</evidence>
<feature type="region of interest" description="Disordered" evidence="7">
    <location>
        <begin position="567"/>
        <end position="586"/>
    </location>
</feature>
<keyword evidence="3 6" id="KW-0694">RNA-binding</keyword>
<evidence type="ECO:0000256" key="3">
    <source>
        <dbReference type="ARBA" id="ARBA00022884"/>
    </source>
</evidence>
<gene>
    <name evidence="9" type="ORF">ARMOST_05659</name>
</gene>
<reference evidence="10" key="1">
    <citation type="journal article" date="2017" name="Nat. Ecol. Evol.">
        <title>Genome expansion and lineage-specific genetic innovations in the forest pathogenic fungi Armillaria.</title>
        <authorList>
            <person name="Sipos G."/>
            <person name="Prasanna A.N."/>
            <person name="Walter M.C."/>
            <person name="O'Connor E."/>
            <person name="Balint B."/>
            <person name="Krizsan K."/>
            <person name="Kiss B."/>
            <person name="Hess J."/>
            <person name="Varga T."/>
            <person name="Slot J."/>
            <person name="Riley R."/>
            <person name="Boka B."/>
            <person name="Rigling D."/>
            <person name="Barry K."/>
            <person name="Lee J."/>
            <person name="Mihaltcheva S."/>
            <person name="LaButti K."/>
            <person name="Lipzen A."/>
            <person name="Waldron R."/>
            <person name="Moloney N.M."/>
            <person name="Sperisen C."/>
            <person name="Kredics L."/>
            <person name="Vagvoelgyi C."/>
            <person name="Patrignani A."/>
            <person name="Fitzpatrick D."/>
            <person name="Nagy I."/>
            <person name="Doyle S."/>
            <person name="Anderson J.B."/>
            <person name="Grigoriev I.V."/>
            <person name="Gueldener U."/>
            <person name="Muensterkoetter M."/>
            <person name="Nagy L.G."/>
        </authorList>
    </citation>
    <scope>NUCLEOTIDE SEQUENCE [LARGE SCALE GENOMIC DNA]</scope>
    <source>
        <strain evidence="10">C18/9</strain>
    </source>
</reference>
<dbReference type="GO" id="GO:0042274">
    <property type="term" value="P:ribosomal small subunit biogenesis"/>
    <property type="evidence" value="ECO:0007669"/>
    <property type="project" value="TreeGrafter"/>
</dbReference>
<evidence type="ECO:0000256" key="4">
    <source>
        <dbReference type="ARBA" id="ARBA00022980"/>
    </source>
</evidence>
<keyword evidence="4" id="KW-0689">Ribosomal protein</keyword>
<keyword evidence="5" id="KW-0687">Ribonucleoprotein</keyword>
<keyword evidence="10" id="KW-1185">Reference proteome</keyword>
<proteinExistence type="inferred from homology"/>
<feature type="compositionally biased region" description="Polar residues" evidence="7">
    <location>
        <begin position="481"/>
        <end position="500"/>
    </location>
</feature>
<organism evidence="9 10">
    <name type="scientific">Armillaria ostoyae</name>
    <name type="common">Armillaria root rot fungus</name>
    <dbReference type="NCBI Taxonomy" id="47428"/>
    <lineage>
        <taxon>Eukaryota</taxon>
        <taxon>Fungi</taxon>
        <taxon>Dikarya</taxon>
        <taxon>Basidiomycota</taxon>
        <taxon>Agaricomycotina</taxon>
        <taxon>Agaricomycetes</taxon>
        <taxon>Agaricomycetidae</taxon>
        <taxon>Agaricales</taxon>
        <taxon>Marasmiineae</taxon>
        <taxon>Physalacriaceae</taxon>
        <taxon>Armillaria</taxon>
    </lineage>
</organism>
<evidence type="ECO:0000256" key="1">
    <source>
        <dbReference type="ARBA" id="ARBA00007465"/>
    </source>
</evidence>
<dbReference type="PROSITE" id="PS00632">
    <property type="entry name" value="RIBOSOMAL_S4"/>
    <property type="match status" value="1"/>
</dbReference>
<dbReference type="OrthoDB" id="3356781at2759"/>
<dbReference type="InterPro" id="IPR036986">
    <property type="entry name" value="S4_RNA-bd_sf"/>
</dbReference>
<feature type="region of interest" description="Disordered" evidence="7">
    <location>
        <begin position="481"/>
        <end position="531"/>
    </location>
</feature>
<dbReference type="PROSITE" id="PS50889">
    <property type="entry name" value="S4"/>
    <property type="match status" value="1"/>
</dbReference>
<dbReference type="Proteomes" id="UP000219338">
    <property type="component" value="Unassembled WGS sequence"/>
</dbReference>